<dbReference type="STRING" id="46177.SAMN05660976_07857"/>
<keyword evidence="4" id="KW-1185">Reference proteome</keyword>
<dbReference type="GO" id="GO:0045900">
    <property type="term" value="P:negative regulation of translational elongation"/>
    <property type="evidence" value="ECO:0007669"/>
    <property type="project" value="TreeGrafter"/>
</dbReference>
<organism evidence="3 4">
    <name type="scientific">Nonomuraea pusilla</name>
    <dbReference type="NCBI Taxonomy" id="46177"/>
    <lineage>
        <taxon>Bacteria</taxon>
        <taxon>Bacillati</taxon>
        <taxon>Actinomycetota</taxon>
        <taxon>Actinomycetes</taxon>
        <taxon>Streptosporangiales</taxon>
        <taxon>Streptosporangiaceae</taxon>
        <taxon>Nonomuraea</taxon>
    </lineage>
</organism>
<evidence type="ECO:0000313" key="3">
    <source>
        <dbReference type="EMBL" id="SEN58201.1"/>
    </source>
</evidence>
<name>A0A1H8HPT5_9ACTN</name>
<accession>A0A1H8HPT5</accession>
<proteinExistence type="predicted"/>
<gene>
    <name evidence="3" type="ORF">SAMN05660976_07857</name>
</gene>
<feature type="region of interest" description="Disordered" evidence="1">
    <location>
        <begin position="110"/>
        <end position="136"/>
    </location>
</feature>
<dbReference type="PANTHER" id="PTHR33231:SF1">
    <property type="entry name" value="30S RIBOSOMAL PROTEIN"/>
    <property type="match status" value="1"/>
</dbReference>
<dbReference type="AlphaFoldDB" id="A0A1H8HPT5"/>
<dbReference type="PANTHER" id="PTHR33231">
    <property type="entry name" value="30S RIBOSOMAL PROTEIN"/>
    <property type="match status" value="1"/>
</dbReference>
<keyword evidence="3" id="KW-0689">Ribosomal protein</keyword>
<feature type="domain" description="Sigma 54 modulation/S30EA ribosomal protein C-terminal" evidence="2">
    <location>
        <begin position="137"/>
        <end position="184"/>
    </location>
</feature>
<dbReference type="Pfam" id="PF16321">
    <property type="entry name" value="Ribosom_S30AE_C"/>
    <property type="match status" value="2"/>
</dbReference>
<dbReference type="InterPro" id="IPR050574">
    <property type="entry name" value="HPF/YfiA_ribosome-assoc"/>
</dbReference>
<dbReference type="Gene3D" id="3.30.505.50">
    <property type="entry name" value="Sigma 54 modulation/S30EA ribosomal protein, C-terminal domain"/>
    <property type="match status" value="2"/>
</dbReference>
<dbReference type="InterPro" id="IPR036567">
    <property type="entry name" value="RHF-like"/>
</dbReference>
<dbReference type="GO" id="GO:0022627">
    <property type="term" value="C:cytosolic small ribosomal subunit"/>
    <property type="evidence" value="ECO:0007669"/>
    <property type="project" value="TreeGrafter"/>
</dbReference>
<evidence type="ECO:0000256" key="1">
    <source>
        <dbReference type="SAM" id="MobiDB-lite"/>
    </source>
</evidence>
<reference evidence="3 4" key="1">
    <citation type="submission" date="2016-10" db="EMBL/GenBank/DDBJ databases">
        <authorList>
            <person name="de Groot N.N."/>
        </authorList>
    </citation>
    <scope>NUCLEOTIDE SEQUENCE [LARGE SCALE GENOMIC DNA]</scope>
    <source>
        <strain evidence="3 4">DSM 43357</strain>
    </source>
</reference>
<dbReference type="SUPFAM" id="SSF69754">
    <property type="entry name" value="Ribosome binding protein Y (YfiA homologue)"/>
    <property type="match status" value="1"/>
</dbReference>
<dbReference type="Proteomes" id="UP000198953">
    <property type="component" value="Unassembled WGS sequence"/>
</dbReference>
<sequence length="269" mass="29981">MSHRPIALEPAAVDVEVRGGIRPADVRHAKETVAALTRLAHEPVLRATVKLVASPHPGERRTAQAVLDVRGRLIHAQATAESTRKAVHLLNDRLRARLLKTTRDWENLRGRELRDGEPGRRHPAPPEEPLPHRPRREDPVIVRRKTYALERAIPDEAVFDMEQSDYDFHLFTEAATGQDSVVYRAGPRSRGDGYRLAQLDPRPGLLGPVRAALTVSPVPAPVLTEQEAVERLEFTGRPFVFYADAATGRGCVLYHRYDGHYGLITPTPA</sequence>
<feature type="domain" description="Sigma 54 modulation/S30EA ribosomal protein C-terminal" evidence="2">
    <location>
        <begin position="218"/>
        <end position="263"/>
    </location>
</feature>
<dbReference type="GO" id="GO:0043024">
    <property type="term" value="F:ribosomal small subunit binding"/>
    <property type="evidence" value="ECO:0007669"/>
    <property type="project" value="TreeGrafter"/>
</dbReference>
<evidence type="ECO:0000313" key="4">
    <source>
        <dbReference type="Proteomes" id="UP000198953"/>
    </source>
</evidence>
<dbReference type="EMBL" id="FOBF01000030">
    <property type="protein sequence ID" value="SEN58201.1"/>
    <property type="molecule type" value="Genomic_DNA"/>
</dbReference>
<dbReference type="Gene3D" id="3.30.160.100">
    <property type="entry name" value="Ribosome hibernation promotion factor-like"/>
    <property type="match status" value="1"/>
</dbReference>
<evidence type="ECO:0000259" key="2">
    <source>
        <dbReference type="Pfam" id="PF16321"/>
    </source>
</evidence>
<dbReference type="OrthoDB" id="3825664at2"/>
<protein>
    <submittedName>
        <fullName evidence="3">Sigma 54 modulation/S30EA ribosomal protein C terminus</fullName>
    </submittedName>
</protein>
<dbReference type="InterPro" id="IPR038416">
    <property type="entry name" value="Ribosom_S30AE_C_sf"/>
</dbReference>
<feature type="compositionally biased region" description="Basic and acidic residues" evidence="1">
    <location>
        <begin position="110"/>
        <end position="120"/>
    </location>
</feature>
<keyword evidence="3" id="KW-0687">Ribonucleoprotein</keyword>
<dbReference type="InterPro" id="IPR032528">
    <property type="entry name" value="Ribosom_S30AE_C"/>
</dbReference>
<dbReference type="RefSeq" id="WP_055509269.1">
    <property type="nucleotide sequence ID" value="NZ_BBZG01000006.1"/>
</dbReference>